<protein>
    <submittedName>
        <fullName evidence="2">Zinc finger, CCHC-type containing protein</fullName>
    </submittedName>
</protein>
<gene>
    <name evidence="2" type="ORF">Tco_0654194</name>
</gene>
<organism evidence="2 3">
    <name type="scientific">Tanacetum coccineum</name>
    <dbReference type="NCBI Taxonomy" id="301880"/>
    <lineage>
        <taxon>Eukaryota</taxon>
        <taxon>Viridiplantae</taxon>
        <taxon>Streptophyta</taxon>
        <taxon>Embryophyta</taxon>
        <taxon>Tracheophyta</taxon>
        <taxon>Spermatophyta</taxon>
        <taxon>Magnoliopsida</taxon>
        <taxon>eudicotyledons</taxon>
        <taxon>Gunneridae</taxon>
        <taxon>Pentapetalae</taxon>
        <taxon>asterids</taxon>
        <taxon>campanulids</taxon>
        <taxon>Asterales</taxon>
        <taxon>Asteraceae</taxon>
        <taxon>Asteroideae</taxon>
        <taxon>Anthemideae</taxon>
        <taxon>Anthemidinae</taxon>
        <taxon>Tanacetum</taxon>
    </lineage>
</organism>
<reference evidence="2" key="2">
    <citation type="submission" date="2022-01" db="EMBL/GenBank/DDBJ databases">
        <authorList>
            <person name="Yamashiro T."/>
            <person name="Shiraishi A."/>
            <person name="Satake H."/>
            <person name="Nakayama K."/>
        </authorList>
    </citation>
    <scope>NUCLEOTIDE SEQUENCE</scope>
</reference>
<dbReference type="EMBL" id="BQNB010009148">
    <property type="protein sequence ID" value="GJS59410.1"/>
    <property type="molecule type" value="Genomic_DNA"/>
</dbReference>
<evidence type="ECO:0000313" key="3">
    <source>
        <dbReference type="Proteomes" id="UP001151760"/>
    </source>
</evidence>
<dbReference type="InterPro" id="IPR021109">
    <property type="entry name" value="Peptidase_aspartic_dom_sf"/>
</dbReference>
<dbReference type="Gene3D" id="2.40.70.10">
    <property type="entry name" value="Acid Proteases"/>
    <property type="match status" value="1"/>
</dbReference>
<dbReference type="PANTHER" id="PTHR33067:SF31">
    <property type="entry name" value="RNA-DIRECTED DNA POLYMERASE"/>
    <property type="match status" value="1"/>
</dbReference>
<evidence type="ECO:0000313" key="2">
    <source>
        <dbReference type="EMBL" id="GJS59410.1"/>
    </source>
</evidence>
<accession>A0ABQ4X3D4</accession>
<sequence>MERFENAIFKHREEINDRMAEMFGLLKELTTSRAPEKVLIREEAKSLVTKNINSISHTRGEEEKSDKDDVATGDGIEKTNGLGTEMPVKEAETENGAKNRIKNEPIKRDEKGEGVEAPSSQPVEYYLKHRFNEKLIEGLVDNQRITRKEDIGGNFEIPCNIGGLKRMNALVDQRSNVNVMPLSTYIKLTDERPVETNIRLSLASHSYIYPLGIAEDVLVDVAGFVYPMDFVILDIKEDKKRPFILGTSFLTTTKAVIKFNKDTITLRSGKSKISFHRIHESLCKEERIKLHQEKEMKFDRWRSKNFKNEHPALVKVEKEMDDEGEVTHAFLCFNLVLIAIKGSFSKKTKRKFCLATATGKYPDGVIFDKKKLGSS</sequence>
<evidence type="ECO:0000256" key="1">
    <source>
        <dbReference type="SAM" id="MobiDB-lite"/>
    </source>
</evidence>
<name>A0ABQ4X3D4_9ASTR</name>
<reference evidence="2" key="1">
    <citation type="journal article" date="2022" name="Int. J. Mol. Sci.">
        <title>Draft Genome of Tanacetum Coccineum: Genomic Comparison of Closely Related Tanacetum-Family Plants.</title>
        <authorList>
            <person name="Yamashiro T."/>
            <person name="Shiraishi A."/>
            <person name="Nakayama K."/>
            <person name="Satake H."/>
        </authorList>
    </citation>
    <scope>NUCLEOTIDE SEQUENCE</scope>
</reference>
<dbReference type="PANTHER" id="PTHR33067">
    <property type="entry name" value="RNA-DIRECTED DNA POLYMERASE-RELATED"/>
    <property type="match status" value="1"/>
</dbReference>
<dbReference type="Proteomes" id="UP001151760">
    <property type="component" value="Unassembled WGS sequence"/>
</dbReference>
<feature type="region of interest" description="Disordered" evidence="1">
    <location>
        <begin position="54"/>
        <end position="119"/>
    </location>
</feature>
<comment type="caution">
    <text evidence="2">The sequence shown here is derived from an EMBL/GenBank/DDBJ whole genome shotgun (WGS) entry which is preliminary data.</text>
</comment>
<feature type="compositionally biased region" description="Basic and acidic residues" evidence="1">
    <location>
        <begin position="87"/>
        <end position="114"/>
    </location>
</feature>
<keyword evidence="3" id="KW-1185">Reference proteome</keyword>
<feature type="compositionally biased region" description="Basic and acidic residues" evidence="1">
    <location>
        <begin position="58"/>
        <end position="70"/>
    </location>
</feature>
<dbReference type="CDD" id="cd00303">
    <property type="entry name" value="retropepsin_like"/>
    <property type="match status" value="1"/>
</dbReference>
<proteinExistence type="predicted"/>